<name>A0ABC8SR12_9AQUA</name>
<keyword evidence="2" id="KW-1185">Reference proteome</keyword>
<organism evidence="1 2">
    <name type="scientific">Ilex paraguariensis</name>
    <name type="common">yerba mate</name>
    <dbReference type="NCBI Taxonomy" id="185542"/>
    <lineage>
        <taxon>Eukaryota</taxon>
        <taxon>Viridiplantae</taxon>
        <taxon>Streptophyta</taxon>
        <taxon>Embryophyta</taxon>
        <taxon>Tracheophyta</taxon>
        <taxon>Spermatophyta</taxon>
        <taxon>Magnoliopsida</taxon>
        <taxon>eudicotyledons</taxon>
        <taxon>Gunneridae</taxon>
        <taxon>Pentapetalae</taxon>
        <taxon>asterids</taxon>
        <taxon>campanulids</taxon>
        <taxon>Aquifoliales</taxon>
        <taxon>Aquifoliaceae</taxon>
        <taxon>Ilex</taxon>
    </lineage>
</organism>
<feature type="non-terminal residue" evidence="1">
    <location>
        <position position="1"/>
    </location>
</feature>
<accession>A0ABC8SR12</accession>
<gene>
    <name evidence="1" type="ORF">ILEXP_LOCUS26991</name>
</gene>
<comment type="caution">
    <text evidence="1">The sequence shown here is derived from an EMBL/GenBank/DDBJ whole genome shotgun (WGS) entry which is preliminary data.</text>
</comment>
<protein>
    <submittedName>
        <fullName evidence="1">Uncharacterized protein</fullName>
    </submittedName>
</protein>
<evidence type="ECO:0000313" key="1">
    <source>
        <dbReference type="EMBL" id="CAK9158366.1"/>
    </source>
</evidence>
<dbReference type="Proteomes" id="UP001642360">
    <property type="component" value="Unassembled WGS sequence"/>
</dbReference>
<reference evidence="1 2" key="1">
    <citation type="submission" date="2024-02" db="EMBL/GenBank/DDBJ databases">
        <authorList>
            <person name="Vignale AGUSTIN F."/>
            <person name="Sosa J E."/>
            <person name="Modenutti C."/>
        </authorList>
    </citation>
    <scope>NUCLEOTIDE SEQUENCE [LARGE SCALE GENOMIC DNA]</scope>
</reference>
<dbReference type="AlphaFoldDB" id="A0ABC8SR12"/>
<evidence type="ECO:0000313" key="2">
    <source>
        <dbReference type="Proteomes" id="UP001642360"/>
    </source>
</evidence>
<sequence>LVDPNLTHEGLLQNLLDVSRSLPPTNEPSIAFVETPDLPPTYLKRQQWHGVKTGEMKRKLHYNYYCNYLDSTRDPTIARSSHLPPCRLLLLLPEIRPSARGACLSSLLFP</sequence>
<proteinExistence type="predicted"/>
<dbReference type="EMBL" id="CAUOFW020003164">
    <property type="protein sequence ID" value="CAK9158366.1"/>
    <property type="molecule type" value="Genomic_DNA"/>
</dbReference>